<gene>
    <name evidence="2" type="ORF">D4764_10G0007420</name>
</gene>
<dbReference type="EMBL" id="RHFK02000002">
    <property type="protein sequence ID" value="TWW79712.1"/>
    <property type="molecule type" value="Genomic_DNA"/>
</dbReference>
<proteinExistence type="predicted"/>
<accession>A0A5C6PIR2</accession>
<keyword evidence="3" id="KW-1185">Reference proteome</keyword>
<feature type="region of interest" description="Disordered" evidence="1">
    <location>
        <begin position="42"/>
        <end position="73"/>
    </location>
</feature>
<organism evidence="2 3">
    <name type="scientific">Takifugu flavidus</name>
    <name type="common">sansaifugu</name>
    <dbReference type="NCBI Taxonomy" id="433684"/>
    <lineage>
        <taxon>Eukaryota</taxon>
        <taxon>Metazoa</taxon>
        <taxon>Chordata</taxon>
        <taxon>Craniata</taxon>
        <taxon>Vertebrata</taxon>
        <taxon>Euteleostomi</taxon>
        <taxon>Actinopterygii</taxon>
        <taxon>Neopterygii</taxon>
        <taxon>Teleostei</taxon>
        <taxon>Neoteleostei</taxon>
        <taxon>Acanthomorphata</taxon>
        <taxon>Eupercaria</taxon>
        <taxon>Tetraodontiformes</taxon>
        <taxon>Tetradontoidea</taxon>
        <taxon>Tetraodontidae</taxon>
        <taxon>Takifugu</taxon>
    </lineage>
</organism>
<evidence type="ECO:0000313" key="2">
    <source>
        <dbReference type="EMBL" id="TWW79712.1"/>
    </source>
</evidence>
<reference evidence="2 3" key="1">
    <citation type="submission" date="2019-04" db="EMBL/GenBank/DDBJ databases">
        <title>Chromosome genome assembly for Takifugu flavidus.</title>
        <authorList>
            <person name="Xiao S."/>
        </authorList>
    </citation>
    <scope>NUCLEOTIDE SEQUENCE [LARGE SCALE GENOMIC DNA]</scope>
    <source>
        <strain evidence="2">HTHZ2018</strain>
        <tissue evidence="2">Muscle</tissue>
    </source>
</reference>
<evidence type="ECO:0000256" key="1">
    <source>
        <dbReference type="SAM" id="MobiDB-lite"/>
    </source>
</evidence>
<comment type="caution">
    <text evidence="2">The sequence shown here is derived from an EMBL/GenBank/DDBJ whole genome shotgun (WGS) entry which is preliminary data.</text>
</comment>
<sequence>MWSQHLSVLPRGGETGGRLLRHVTVKGELRFSGHLGLFDDEGPSPTLHLSGGDQLPPSEGGMNSAESESGGHVNGIGAAELLEAFWSSRFTERTGAGVSGGPTLPPHLDSFLKDSSAQGGGFRAWPGSDLSCCYDLEAPTGSCDTPQ</sequence>
<protein>
    <submittedName>
        <fullName evidence="2">Uncharacterized protein</fullName>
    </submittedName>
</protein>
<name>A0A5C6PIR2_9TELE</name>
<evidence type="ECO:0000313" key="3">
    <source>
        <dbReference type="Proteomes" id="UP000324091"/>
    </source>
</evidence>
<dbReference type="Proteomes" id="UP000324091">
    <property type="component" value="Chromosome 10"/>
</dbReference>
<dbReference type="AlphaFoldDB" id="A0A5C6PIR2"/>